<dbReference type="GO" id="GO:0005739">
    <property type="term" value="C:mitochondrion"/>
    <property type="evidence" value="ECO:0007669"/>
    <property type="project" value="TreeGrafter"/>
</dbReference>
<dbReference type="GO" id="GO:0019216">
    <property type="term" value="P:regulation of lipid metabolic process"/>
    <property type="evidence" value="ECO:0007669"/>
    <property type="project" value="TreeGrafter"/>
</dbReference>
<feature type="compositionally biased region" description="Acidic residues" evidence="4">
    <location>
        <begin position="184"/>
        <end position="197"/>
    </location>
</feature>
<evidence type="ECO:0000313" key="6">
    <source>
        <dbReference type="Proteomes" id="UP001209570"/>
    </source>
</evidence>
<gene>
    <name evidence="5" type="ORF">P43SY_005381</name>
</gene>
<dbReference type="PANTHER" id="PTHR12499">
    <property type="entry name" value="OPTIC ATROPHY 3 PROTEIN OPA3"/>
    <property type="match status" value="1"/>
</dbReference>
<evidence type="ECO:0008006" key="7">
    <source>
        <dbReference type="Google" id="ProtNLM"/>
    </source>
</evidence>
<comment type="similarity">
    <text evidence="1">Belongs to the OPA3 family.</text>
</comment>
<feature type="region of interest" description="Disordered" evidence="4">
    <location>
        <begin position="177"/>
        <end position="205"/>
    </location>
</feature>
<protein>
    <recommendedName>
        <fullName evidence="7">OPA3-like protein</fullName>
    </recommendedName>
</protein>
<feature type="coiled-coil region" evidence="3">
    <location>
        <begin position="105"/>
        <end position="141"/>
    </location>
</feature>
<evidence type="ECO:0000256" key="4">
    <source>
        <dbReference type="SAM" id="MobiDB-lite"/>
    </source>
</evidence>
<dbReference type="Proteomes" id="UP001209570">
    <property type="component" value="Unassembled WGS sequence"/>
</dbReference>
<reference evidence="5" key="1">
    <citation type="submission" date="2021-12" db="EMBL/GenBank/DDBJ databases">
        <title>Prjna785345.</title>
        <authorList>
            <person name="Rujirawat T."/>
            <person name="Krajaejun T."/>
        </authorList>
    </citation>
    <scope>NUCLEOTIDE SEQUENCE</scope>
    <source>
        <strain evidence="5">Pi057C3</strain>
    </source>
</reference>
<keyword evidence="2 3" id="KW-0175">Coiled coil</keyword>
<evidence type="ECO:0000256" key="2">
    <source>
        <dbReference type="ARBA" id="ARBA00023054"/>
    </source>
</evidence>
<dbReference type="Pfam" id="PF07047">
    <property type="entry name" value="OPA3"/>
    <property type="match status" value="1"/>
</dbReference>
<comment type="caution">
    <text evidence="5">The sequence shown here is derived from an EMBL/GenBank/DDBJ whole genome shotgun (WGS) entry which is preliminary data.</text>
</comment>
<keyword evidence="6" id="KW-1185">Reference proteome</keyword>
<accession>A0AAD5M9E9</accession>
<dbReference type="PANTHER" id="PTHR12499:SF0">
    <property type="entry name" value="OPTIC ATROPHY 3 PROTEIN"/>
    <property type="match status" value="1"/>
</dbReference>
<proteinExistence type="inferred from homology"/>
<evidence type="ECO:0000313" key="5">
    <source>
        <dbReference type="EMBL" id="KAJ0399442.1"/>
    </source>
</evidence>
<evidence type="ECO:0000256" key="1">
    <source>
        <dbReference type="ARBA" id="ARBA00007584"/>
    </source>
</evidence>
<name>A0AAD5M9E9_PYTIN</name>
<organism evidence="5 6">
    <name type="scientific">Pythium insidiosum</name>
    <name type="common">Pythiosis disease agent</name>
    <dbReference type="NCBI Taxonomy" id="114742"/>
    <lineage>
        <taxon>Eukaryota</taxon>
        <taxon>Sar</taxon>
        <taxon>Stramenopiles</taxon>
        <taxon>Oomycota</taxon>
        <taxon>Peronosporomycetes</taxon>
        <taxon>Pythiales</taxon>
        <taxon>Pythiaceae</taxon>
        <taxon>Pythium</taxon>
    </lineage>
</organism>
<sequence length="222" mass="25019">MVLPLPMIKLGGLIVRTLTKPLAKVVKTRSKTHPRLNALCHRLGQQQHHLLFKFHMGFRGVSNFTIKDLPADQAVEKGADLIGELIIFSVAVAVASFEYSRSTTKSKEKEQLELEKKRRQEEEIERRFNHLEEKVIWLEAQLAVMGRMVEDDIGKRIATAELEDGIRTELVLTRKAQRSNSLSEDTDSDSSSEEDDVPSQGTSSYVASLWRTTSSAVVGLFR</sequence>
<dbReference type="EMBL" id="JAKCXM010000183">
    <property type="protein sequence ID" value="KAJ0399442.1"/>
    <property type="molecule type" value="Genomic_DNA"/>
</dbReference>
<dbReference type="InterPro" id="IPR010754">
    <property type="entry name" value="OPA3-like"/>
</dbReference>
<evidence type="ECO:0000256" key="3">
    <source>
        <dbReference type="SAM" id="Coils"/>
    </source>
</evidence>
<dbReference type="AlphaFoldDB" id="A0AAD5M9E9"/>